<evidence type="ECO:0000313" key="2">
    <source>
        <dbReference type="EMBL" id="KAL1568802.1"/>
    </source>
</evidence>
<keyword evidence="3" id="KW-1185">Reference proteome</keyword>
<sequence>MPLGGITLISAGQSKTSAEENYLHSYTPVPSITKETKSRREKIRGSTRESCKEFETETQPQPQPRLPSWLSCGECG</sequence>
<accession>A0ABD1IKD3</accession>
<gene>
    <name evidence="2" type="ORF">AAHA92_00364</name>
</gene>
<feature type="compositionally biased region" description="Basic and acidic residues" evidence="1">
    <location>
        <begin position="34"/>
        <end position="55"/>
    </location>
</feature>
<reference evidence="2 3" key="1">
    <citation type="submission" date="2024-06" db="EMBL/GenBank/DDBJ databases">
        <title>A chromosome level genome sequence of Diviner's sage (Salvia divinorum).</title>
        <authorList>
            <person name="Ford S.A."/>
            <person name="Ro D.-K."/>
            <person name="Ness R.W."/>
            <person name="Phillips M.A."/>
        </authorList>
    </citation>
    <scope>NUCLEOTIDE SEQUENCE [LARGE SCALE GENOMIC DNA]</scope>
    <source>
        <strain evidence="2">SAF-2024a</strain>
        <tissue evidence="2">Leaf</tissue>
    </source>
</reference>
<evidence type="ECO:0000313" key="3">
    <source>
        <dbReference type="Proteomes" id="UP001567538"/>
    </source>
</evidence>
<organism evidence="2 3">
    <name type="scientific">Salvia divinorum</name>
    <name type="common">Maria pastora</name>
    <name type="synonym">Diviner's sage</name>
    <dbReference type="NCBI Taxonomy" id="28513"/>
    <lineage>
        <taxon>Eukaryota</taxon>
        <taxon>Viridiplantae</taxon>
        <taxon>Streptophyta</taxon>
        <taxon>Embryophyta</taxon>
        <taxon>Tracheophyta</taxon>
        <taxon>Spermatophyta</taxon>
        <taxon>Magnoliopsida</taxon>
        <taxon>eudicotyledons</taxon>
        <taxon>Gunneridae</taxon>
        <taxon>Pentapetalae</taxon>
        <taxon>asterids</taxon>
        <taxon>lamiids</taxon>
        <taxon>Lamiales</taxon>
        <taxon>Lamiaceae</taxon>
        <taxon>Nepetoideae</taxon>
        <taxon>Mentheae</taxon>
        <taxon>Salviinae</taxon>
        <taxon>Salvia</taxon>
        <taxon>Salvia subgen. Calosphace</taxon>
    </lineage>
</organism>
<dbReference type="Proteomes" id="UP001567538">
    <property type="component" value="Unassembled WGS sequence"/>
</dbReference>
<proteinExistence type="predicted"/>
<dbReference type="AlphaFoldDB" id="A0ABD1IKD3"/>
<evidence type="ECO:0000256" key="1">
    <source>
        <dbReference type="SAM" id="MobiDB-lite"/>
    </source>
</evidence>
<protein>
    <submittedName>
        <fullName evidence="2">Uncharacterized protein</fullName>
    </submittedName>
</protein>
<comment type="caution">
    <text evidence="2">The sequence shown here is derived from an EMBL/GenBank/DDBJ whole genome shotgun (WGS) entry which is preliminary data.</text>
</comment>
<dbReference type="EMBL" id="JBEAFC010000001">
    <property type="protein sequence ID" value="KAL1568802.1"/>
    <property type="molecule type" value="Genomic_DNA"/>
</dbReference>
<name>A0ABD1IKD3_SALDI</name>
<feature type="region of interest" description="Disordered" evidence="1">
    <location>
        <begin position="32"/>
        <end position="76"/>
    </location>
</feature>